<accession>A0A1G8I1G3</accession>
<reference evidence="3 4" key="1">
    <citation type="submission" date="2016-10" db="EMBL/GenBank/DDBJ databases">
        <authorList>
            <person name="de Groot N.N."/>
        </authorList>
    </citation>
    <scope>NUCLEOTIDE SEQUENCE [LARGE SCALE GENOMIC DNA]</scope>
    <source>
        <strain evidence="3 4">DSM 26424</strain>
    </source>
</reference>
<evidence type="ECO:0000313" key="3">
    <source>
        <dbReference type="EMBL" id="SDI12687.1"/>
    </source>
</evidence>
<dbReference type="Pfam" id="PF13609">
    <property type="entry name" value="Porin_4"/>
    <property type="match status" value="1"/>
</dbReference>
<dbReference type="SUPFAM" id="SSF56935">
    <property type="entry name" value="Porins"/>
    <property type="match status" value="1"/>
</dbReference>
<evidence type="ECO:0000259" key="2">
    <source>
        <dbReference type="Pfam" id="PF13609"/>
    </source>
</evidence>
<dbReference type="OrthoDB" id="7326315at2"/>
<dbReference type="Gene3D" id="2.40.160.10">
    <property type="entry name" value="Porin"/>
    <property type="match status" value="1"/>
</dbReference>
<organism evidence="3 4">
    <name type="scientific">Salipiger marinus</name>
    <dbReference type="NCBI Taxonomy" id="555512"/>
    <lineage>
        <taxon>Bacteria</taxon>
        <taxon>Pseudomonadati</taxon>
        <taxon>Pseudomonadota</taxon>
        <taxon>Alphaproteobacteria</taxon>
        <taxon>Rhodobacterales</taxon>
        <taxon>Roseobacteraceae</taxon>
        <taxon>Salipiger</taxon>
    </lineage>
</organism>
<keyword evidence="4" id="KW-1185">Reference proteome</keyword>
<evidence type="ECO:0000313" key="4">
    <source>
        <dbReference type="Proteomes" id="UP000199093"/>
    </source>
</evidence>
<dbReference type="InterPro" id="IPR023614">
    <property type="entry name" value="Porin_dom_sf"/>
</dbReference>
<feature type="chain" id="PRO_5011517991" evidence="1">
    <location>
        <begin position="21"/>
        <end position="343"/>
    </location>
</feature>
<dbReference type="Proteomes" id="UP000199093">
    <property type="component" value="Unassembled WGS sequence"/>
</dbReference>
<keyword evidence="1" id="KW-0732">Signal</keyword>
<sequence length="343" mass="35454">MKKILFATTALVATAGFAAAEVAITGEAEMGIFNPNTEAQETQFFTDLDVRFTMTGEADNGLTFGATIDLDEAADRSNPGKFESPNTQGGENMFVAFGGARLTMGDTDGAVDFAVPEMGLAGGSLNDDETAHAGFNDADGFLDGTIFGVADDSGLAFDGAGDGQVARFDYSYDAFTFSVSAEQLANGDDVEVTVGTETFDLGSTVWGVGVSYSGDLSGVALTAGLGYQTIEDIGDITSVGVTGELTNGLSLGATYTQFASDIDGFDDIEHVGVGVGYSMDAVAVGVNWGQFDQDGDTIEGWGLAGTYDLGGGLSARLGYGKNDFSDVGGDDYNTWSLGLRMNF</sequence>
<dbReference type="GO" id="GO:0016020">
    <property type="term" value="C:membrane"/>
    <property type="evidence" value="ECO:0007669"/>
    <property type="project" value="InterPro"/>
</dbReference>
<dbReference type="InterPro" id="IPR033900">
    <property type="entry name" value="Gram_neg_porin_domain"/>
</dbReference>
<protein>
    <submittedName>
        <fullName evidence="3">Outer membrane protein OmpU</fullName>
    </submittedName>
</protein>
<dbReference type="AlphaFoldDB" id="A0A1G8I1G3"/>
<proteinExistence type="predicted"/>
<feature type="signal peptide" evidence="1">
    <location>
        <begin position="1"/>
        <end position="20"/>
    </location>
</feature>
<gene>
    <name evidence="3" type="ORF">SAMN04487993_1001165</name>
</gene>
<dbReference type="EMBL" id="FNEJ01000001">
    <property type="protein sequence ID" value="SDI12687.1"/>
    <property type="molecule type" value="Genomic_DNA"/>
</dbReference>
<evidence type="ECO:0000256" key="1">
    <source>
        <dbReference type="SAM" id="SignalP"/>
    </source>
</evidence>
<feature type="domain" description="Porin" evidence="2">
    <location>
        <begin position="7"/>
        <end position="326"/>
    </location>
</feature>
<name>A0A1G8I1G3_9RHOB</name>
<dbReference type="RefSeq" id="WP_089842248.1">
    <property type="nucleotide sequence ID" value="NZ_FNEJ01000001.1"/>
</dbReference>
<dbReference type="GO" id="GO:0015288">
    <property type="term" value="F:porin activity"/>
    <property type="evidence" value="ECO:0007669"/>
    <property type="project" value="InterPro"/>
</dbReference>
<dbReference type="STRING" id="555512.SAMN04487993_1001165"/>